<sequence length="495" mass="57217">MEDLRDLWSRWPIRRKLRVFFFAVVSVSALVNLYLHFNNYRVMDRFNHTLDHYYKVEDLRSVAAINRDAAEAYLQTTDFEEYEEYLVTKERMGVLLQDIGSNLSSREAHFYVNSIRYLVDTYQKDWERAMRWRRMNTGEYYEDFYTGLEIYRLTRNEVQQLLNVGIKEGAASYESLVKEYEGLQGLSVMVILGVLLLALYLSQVFSDQMSKPLHKLAEAAGRISRGDLTAREVPVGSRDEIGALAAAFNTMGRNIQELVDRINENASIEIKLRDEEVKVARTSQLLQEAEFNALQARINPHFLFNTLNVIGRTAMFEDADKTSRLVIALADIYRYRLRQAGRDVALEEELGMLRQYLVLQKTRFDERLEFRLELGEEDLKRMRIPALLVQPLVENAIIHGVEPKVEGGIVRIKIFRRKGMVQIRVTDTGMGIPPEVMEGISRDKESPDGSRIGVQNVRQRVRLYYGENGGFQARSKRGCGTCMILRIPLEEAEDV</sequence>
<comment type="caution">
    <text evidence="11">The sequence shown here is derived from an EMBL/GenBank/DDBJ whole genome shotgun (WGS) entry which is preliminary data.</text>
</comment>
<name>A0A7X5HX87_9FIRM</name>
<evidence type="ECO:0000256" key="6">
    <source>
        <dbReference type="ARBA" id="ARBA00022777"/>
    </source>
</evidence>
<feature type="transmembrane region" description="Helical" evidence="8">
    <location>
        <begin position="20"/>
        <end position="37"/>
    </location>
</feature>
<dbReference type="GO" id="GO:0000155">
    <property type="term" value="F:phosphorelay sensor kinase activity"/>
    <property type="evidence" value="ECO:0007669"/>
    <property type="project" value="InterPro"/>
</dbReference>
<evidence type="ECO:0000256" key="4">
    <source>
        <dbReference type="ARBA" id="ARBA00022553"/>
    </source>
</evidence>
<dbReference type="RefSeq" id="WP_162371026.1">
    <property type="nucleotide sequence ID" value="NZ_JAAEEH010000034.1"/>
</dbReference>
<dbReference type="SMART" id="SM00387">
    <property type="entry name" value="HATPase_c"/>
    <property type="match status" value="1"/>
</dbReference>
<dbReference type="InterPro" id="IPR005467">
    <property type="entry name" value="His_kinase_dom"/>
</dbReference>
<dbReference type="PANTHER" id="PTHR34220">
    <property type="entry name" value="SENSOR HISTIDINE KINASE YPDA"/>
    <property type="match status" value="1"/>
</dbReference>
<comment type="catalytic activity">
    <reaction evidence="1">
        <text>ATP + protein L-histidine = ADP + protein N-phospho-L-histidine.</text>
        <dbReference type="EC" id="2.7.13.3"/>
    </reaction>
</comment>
<proteinExistence type="predicted"/>
<organism evidence="11 12">
    <name type="scientific">Anaerotalea alkaliphila</name>
    <dbReference type="NCBI Taxonomy" id="2662126"/>
    <lineage>
        <taxon>Bacteria</taxon>
        <taxon>Bacillati</taxon>
        <taxon>Bacillota</taxon>
        <taxon>Clostridia</taxon>
        <taxon>Eubacteriales</taxon>
        <taxon>Anaerotalea</taxon>
    </lineage>
</organism>
<keyword evidence="8" id="KW-0472">Membrane</keyword>
<evidence type="ECO:0000313" key="11">
    <source>
        <dbReference type="EMBL" id="NDL68302.1"/>
    </source>
</evidence>
<dbReference type="GO" id="GO:0016020">
    <property type="term" value="C:membrane"/>
    <property type="evidence" value="ECO:0007669"/>
    <property type="project" value="UniProtKB-SubCell"/>
</dbReference>
<dbReference type="CDD" id="cd06225">
    <property type="entry name" value="HAMP"/>
    <property type="match status" value="1"/>
</dbReference>
<evidence type="ECO:0000256" key="1">
    <source>
        <dbReference type="ARBA" id="ARBA00000085"/>
    </source>
</evidence>
<dbReference type="SUPFAM" id="SSF55874">
    <property type="entry name" value="ATPase domain of HSP90 chaperone/DNA topoisomerase II/histidine kinase"/>
    <property type="match status" value="1"/>
</dbReference>
<evidence type="ECO:0000256" key="3">
    <source>
        <dbReference type="ARBA" id="ARBA00012438"/>
    </source>
</evidence>
<dbReference type="PROSITE" id="PS50885">
    <property type="entry name" value="HAMP"/>
    <property type="match status" value="1"/>
</dbReference>
<dbReference type="Proteomes" id="UP000461585">
    <property type="component" value="Unassembled WGS sequence"/>
</dbReference>
<accession>A0A7X5HX87</accession>
<dbReference type="EC" id="2.7.13.3" evidence="3"/>
<dbReference type="Pfam" id="PF02518">
    <property type="entry name" value="HATPase_c"/>
    <property type="match status" value="1"/>
</dbReference>
<keyword evidence="6" id="KW-0418">Kinase</keyword>
<evidence type="ECO:0000259" key="10">
    <source>
        <dbReference type="PROSITE" id="PS50885"/>
    </source>
</evidence>
<dbReference type="SUPFAM" id="SSF158472">
    <property type="entry name" value="HAMP domain-like"/>
    <property type="match status" value="1"/>
</dbReference>
<feature type="domain" description="Histidine kinase" evidence="9">
    <location>
        <begin position="267"/>
        <end position="491"/>
    </location>
</feature>
<keyword evidence="8" id="KW-1133">Transmembrane helix</keyword>
<dbReference type="InterPro" id="IPR010559">
    <property type="entry name" value="Sig_transdc_His_kin_internal"/>
</dbReference>
<evidence type="ECO:0000256" key="8">
    <source>
        <dbReference type="SAM" id="Phobius"/>
    </source>
</evidence>
<feature type="domain" description="HAMP" evidence="10">
    <location>
        <begin position="207"/>
        <end position="260"/>
    </location>
</feature>
<dbReference type="InterPro" id="IPR004358">
    <property type="entry name" value="Sig_transdc_His_kin-like_C"/>
</dbReference>
<dbReference type="InterPro" id="IPR036890">
    <property type="entry name" value="HATPase_C_sf"/>
</dbReference>
<gene>
    <name evidence="11" type="ORF">GXN74_11175</name>
</gene>
<feature type="transmembrane region" description="Helical" evidence="8">
    <location>
        <begin position="182"/>
        <end position="201"/>
    </location>
</feature>
<dbReference type="EMBL" id="JAAEEH010000034">
    <property type="protein sequence ID" value="NDL68302.1"/>
    <property type="molecule type" value="Genomic_DNA"/>
</dbReference>
<dbReference type="AlphaFoldDB" id="A0A7X5HX87"/>
<keyword evidence="8" id="KW-0812">Transmembrane</keyword>
<comment type="subcellular location">
    <subcellularLocation>
        <location evidence="2">Membrane</location>
    </subcellularLocation>
</comment>
<dbReference type="Gene3D" id="3.30.565.10">
    <property type="entry name" value="Histidine kinase-like ATPase, C-terminal domain"/>
    <property type="match status" value="1"/>
</dbReference>
<dbReference type="SMART" id="SM00304">
    <property type="entry name" value="HAMP"/>
    <property type="match status" value="1"/>
</dbReference>
<reference evidence="11 12" key="1">
    <citation type="submission" date="2020-01" db="EMBL/GenBank/DDBJ databases">
        <title>Anaeroalcalibacter tamaniensis gen. nov., sp. nov., moderately halophilic strictly anaerobic fermenter bacterium from mud volcano of Taman peninsula.</title>
        <authorList>
            <person name="Frolova A."/>
            <person name="Merkel A.Y."/>
            <person name="Slobodkin A.I."/>
        </authorList>
    </citation>
    <scope>NUCLEOTIDE SEQUENCE [LARGE SCALE GENOMIC DNA]</scope>
    <source>
        <strain evidence="11 12">F-3ap</strain>
    </source>
</reference>
<dbReference type="InterPro" id="IPR003594">
    <property type="entry name" value="HATPase_dom"/>
</dbReference>
<evidence type="ECO:0000256" key="2">
    <source>
        <dbReference type="ARBA" id="ARBA00004370"/>
    </source>
</evidence>
<dbReference type="PRINTS" id="PR00344">
    <property type="entry name" value="BCTRLSENSOR"/>
</dbReference>
<dbReference type="PROSITE" id="PS50109">
    <property type="entry name" value="HIS_KIN"/>
    <property type="match status" value="1"/>
</dbReference>
<dbReference type="Pfam" id="PF06580">
    <property type="entry name" value="His_kinase"/>
    <property type="match status" value="1"/>
</dbReference>
<dbReference type="Pfam" id="PF00672">
    <property type="entry name" value="HAMP"/>
    <property type="match status" value="1"/>
</dbReference>
<keyword evidence="5" id="KW-0808">Transferase</keyword>
<protein>
    <recommendedName>
        <fullName evidence="3">histidine kinase</fullName>
        <ecNumber evidence="3">2.7.13.3</ecNumber>
    </recommendedName>
</protein>
<dbReference type="InterPro" id="IPR003660">
    <property type="entry name" value="HAMP_dom"/>
</dbReference>
<evidence type="ECO:0000256" key="7">
    <source>
        <dbReference type="ARBA" id="ARBA00023012"/>
    </source>
</evidence>
<evidence type="ECO:0000256" key="5">
    <source>
        <dbReference type="ARBA" id="ARBA00022679"/>
    </source>
</evidence>
<dbReference type="Gene3D" id="6.10.340.10">
    <property type="match status" value="1"/>
</dbReference>
<evidence type="ECO:0000259" key="9">
    <source>
        <dbReference type="PROSITE" id="PS50109"/>
    </source>
</evidence>
<dbReference type="InterPro" id="IPR050640">
    <property type="entry name" value="Bact_2-comp_sensor_kinase"/>
</dbReference>
<evidence type="ECO:0000313" key="12">
    <source>
        <dbReference type="Proteomes" id="UP000461585"/>
    </source>
</evidence>
<keyword evidence="12" id="KW-1185">Reference proteome</keyword>
<keyword evidence="7" id="KW-0902">Two-component regulatory system</keyword>
<dbReference type="PANTHER" id="PTHR34220:SF7">
    <property type="entry name" value="SENSOR HISTIDINE KINASE YPDA"/>
    <property type="match status" value="1"/>
</dbReference>
<keyword evidence="4" id="KW-0597">Phosphoprotein</keyword>